<sequence>MQTECSAEVFEFAPVEKRRVLAAFDGGRLTSDAGALLLGLTDRAIRLVERFAGCFDDARVPSLVEHSVKTLVGQRVIGIALGYEDLNDHDALRHDPVMALLAGKLKPI</sequence>
<evidence type="ECO:0000313" key="2">
    <source>
        <dbReference type="EMBL" id="MFM9653638.1"/>
    </source>
</evidence>
<feature type="non-terminal residue" evidence="2">
    <location>
        <position position="108"/>
    </location>
</feature>
<accession>A0ABW9J2R9</accession>
<evidence type="ECO:0000313" key="3">
    <source>
        <dbReference type="Proteomes" id="UP001631993"/>
    </source>
</evidence>
<organism evidence="2 3">
    <name type="scientific">Streptomyces galilaeus</name>
    <dbReference type="NCBI Taxonomy" id="33899"/>
    <lineage>
        <taxon>Bacteria</taxon>
        <taxon>Bacillati</taxon>
        <taxon>Actinomycetota</taxon>
        <taxon>Actinomycetes</taxon>
        <taxon>Kitasatosporales</taxon>
        <taxon>Streptomycetaceae</taxon>
        <taxon>Streptomyces</taxon>
    </lineage>
</organism>
<dbReference type="Pfam" id="PF13701">
    <property type="entry name" value="DDE_Tnp_1_4"/>
    <property type="match status" value="1"/>
</dbReference>
<proteinExistence type="predicted"/>
<name>A0ABW9J2R9_STRGJ</name>
<feature type="domain" description="Transposase DDE" evidence="1">
    <location>
        <begin position="13"/>
        <end position="105"/>
    </location>
</feature>
<gene>
    <name evidence="2" type="ORF">ACKI1S_47200</name>
</gene>
<evidence type="ECO:0000259" key="1">
    <source>
        <dbReference type="Pfam" id="PF13701"/>
    </source>
</evidence>
<keyword evidence="3" id="KW-1185">Reference proteome</keyword>
<dbReference type="RefSeq" id="WP_409097858.1">
    <property type="nucleotide sequence ID" value="NZ_JBJVNE010000135.1"/>
</dbReference>
<reference evidence="2 3" key="1">
    <citation type="submission" date="2024-12" db="EMBL/GenBank/DDBJ databases">
        <title>Forecasting of Potato common scab and diversities of Pathogenic streptomyces spp. in china.</title>
        <authorList>
            <person name="Handique U."/>
            <person name="Wu J."/>
        </authorList>
    </citation>
    <scope>NUCLEOTIDE SEQUENCE [LARGE SCALE GENOMIC DNA]</scope>
    <source>
        <strain evidence="2 3">ZRIMU1585</strain>
    </source>
</reference>
<dbReference type="EMBL" id="JBJVNE010000135">
    <property type="protein sequence ID" value="MFM9653638.1"/>
    <property type="molecule type" value="Genomic_DNA"/>
</dbReference>
<comment type="caution">
    <text evidence="2">The sequence shown here is derived from an EMBL/GenBank/DDBJ whole genome shotgun (WGS) entry which is preliminary data.</text>
</comment>
<dbReference type="InterPro" id="IPR025668">
    <property type="entry name" value="Tnp_DDE_dom"/>
</dbReference>
<protein>
    <submittedName>
        <fullName evidence="2">Transposase</fullName>
    </submittedName>
</protein>
<dbReference type="Proteomes" id="UP001631993">
    <property type="component" value="Unassembled WGS sequence"/>
</dbReference>